<protein>
    <submittedName>
        <fullName evidence="1">Uncharacterized protein</fullName>
    </submittedName>
</protein>
<dbReference type="KEGG" id="luo:HHL09_12575"/>
<organism evidence="1 2">
    <name type="scientific">Luteolibacter luteus</name>
    <dbReference type="NCBI Taxonomy" id="2728835"/>
    <lineage>
        <taxon>Bacteria</taxon>
        <taxon>Pseudomonadati</taxon>
        <taxon>Verrucomicrobiota</taxon>
        <taxon>Verrucomicrobiia</taxon>
        <taxon>Verrucomicrobiales</taxon>
        <taxon>Verrucomicrobiaceae</taxon>
        <taxon>Luteolibacter</taxon>
    </lineage>
</organism>
<dbReference type="AlphaFoldDB" id="A0A858RKM3"/>
<sequence>MRLPPRVWKILRSRRTKIALACSPFALLALALLAYPITAWLGRRSVDRFLESIQEKGYVTNADIHFSSSGSPAENFFLHPAMLAEESGSLVQALQSLEPRPRGLSRRPDKGESALARKADIRTWLKPSPSDESEAASRLLTAIKPSRQRLDELRDALKLPHAAWPIEGPLGNGAEAIQIIVRSQYRLRPVAEFAADEAYLHLALGNSDRAAANVEAMLDCHRLYLSSKPTLVALILSEVLSGKISDMIWEGIVRSSWTDAQLASFDSVLGRINHQAAAISAFRGEAALLEIWAENVRALERHHQGVNFTEGWEADQKIIRGRLLGI</sequence>
<reference evidence="1 2" key="1">
    <citation type="submission" date="2020-04" db="EMBL/GenBank/DDBJ databases">
        <title>Luteolibacter sp. G-1-1-1 isolated from soil.</title>
        <authorList>
            <person name="Dahal R.H."/>
        </authorList>
    </citation>
    <scope>NUCLEOTIDE SEQUENCE [LARGE SCALE GENOMIC DNA]</scope>
    <source>
        <strain evidence="1 2">G-1-1-1</strain>
    </source>
</reference>
<dbReference type="Proteomes" id="UP000501812">
    <property type="component" value="Chromosome"/>
</dbReference>
<name>A0A858RKM3_9BACT</name>
<evidence type="ECO:0000313" key="2">
    <source>
        <dbReference type="Proteomes" id="UP000501812"/>
    </source>
</evidence>
<evidence type="ECO:0000313" key="1">
    <source>
        <dbReference type="EMBL" id="QJE96583.1"/>
    </source>
</evidence>
<dbReference type="EMBL" id="CP051774">
    <property type="protein sequence ID" value="QJE96583.1"/>
    <property type="molecule type" value="Genomic_DNA"/>
</dbReference>
<dbReference type="RefSeq" id="WP_169454984.1">
    <property type="nucleotide sequence ID" value="NZ_CP051774.1"/>
</dbReference>
<proteinExistence type="predicted"/>
<keyword evidence="2" id="KW-1185">Reference proteome</keyword>
<gene>
    <name evidence="1" type="ORF">HHL09_12575</name>
</gene>
<accession>A0A858RKM3</accession>